<dbReference type="EMBL" id="NEDP02004986">
    <property type="protein sequence ID" value="OWF43881.1"/>
    <property type="molecule type" value="Genomic_DNA"/>
</dbReference>
<protein>
    <submittedName>
        <fullName evidence="3">Ganglioside GM2 activator</fullName>
    </submittedName>
</protein>
<comment type="caution">
    <text evidence="3">The sequence shown here is derived from an EMBL/GenBank/DDBJ whole genome shotgun (WGS) entry which is preliminary data.</text>
</comment>
<dbReference type="InterPro" id="IPR003172">
    <property type="entry name" value="ML_dom"/>
</dbReference>
<dbReference type="GO" id="GO:0005319">
    <property type="term" value="F:lipid transporter activity"/>
    <property type="evidence" value="ECO:0007669"/>
    <property type="project" value="TreeGrafter"/>
</dbReference>
<evidence type="ECO:0000259" key="2">
    <source>
        <dbReference type="Pfam" id="PF02221"/>
    </source>
</evidence>
<dbReference type="SUPFAM" id="SSF63707">
    <property type="entry name" value="Ganglioside M2 (gm2) activator"/>
    <property type="match status" value="1"/>
</dbReference>
<evidence type="ECO:0000313" key="4">
    <source>
        <dbReference type="Proteomes" id="UP000242188"/>
    </source>
</evidence>
<dbReference type="OrthoDB" id="6409159at2759"/>
<dbReference type="GO" id="GO:0009898">
    <property type="term" value="C:cytoplasmic side of plasma membrane"/>
    <property type="evidence" value="ECO:0007669"/>
    <property type="project" value="TreeGrafter"/>
</dbReference>
<name>A0A210Q585_MIZYE</name>
<gene>
    <name evidence="3" type="ORF">KP79_PYT24622</name>
</gene>
<dbReference type="InterPro" id="IPR028996">
    <property type="entry name" value="GM2-AP"/>
</dbReference>
<evidence type="ECO:0000313" key="3">
    <source>
        <dbReference type="EMBL" id="OWF43881.1"/>
    </source>
</evidence>
<accession>A0A210Q585</accession>
<dbReference type="AlphaFoldDB" id="A0A210Q585"/>
<feature type="domain" description="MD-2-related lipid-recognition" evidence="2">
    <location>
        <begin position="11"/>
        <end position="138"/>
    </location>
</feature>
<keyword evidence="4" id="KW-1185">Reference proteome</keyword>
<keyword evidence="1" id="KW-0732">Signal</keyword>
<evidence type="ECO:0000256" key="1">
    <source>
        <dbReference type="ARBA" id="ARBA00022729"/>
    </source>
</evidence>
<dbReference type="Proteomes" id="UP000242188">
    <property type="component" value="Unassembled WGS sequence"/>
</dbReference>
<dbReference type="STRING" id="6573.A0A210Q585"/>
<dbReference type="GO" id="GO:0006689">
    <property type="term" value="P:ganglioside catabolic process"/>
    <property type="evidence" value="ECO:0007669"/>
    <property type="project" value="InterPro"/>
</dbReference>
<dbReference type="Gene3D" id="2.70.220.10">
    <property type="entry name" value="Ganglioside GM2 activator"/>
    <property type="match status" value="1"/>
</dbReference>
<dbReference type="PANTHER" id="PTHR17357:SF0">
    <property type="entry name" value="GANGLIOSIDE GM2 ACTIVATOR"/>
    <property type="match status" value="1"/>
</dbReference>
<dbReference type="InterPro" id="IPR036846">
    <property type="entry name" value="GM2-AP_sf"/>
</dbReference>
<organism evidence="3 4">
    <name type="scientific">Mizuhopecten yessoensis</name>
    <name type="common">Japanese scallop</name>
    <name type="synonym">Patinopecten yessoensis</name>
    <dbReference type="NCBI Taxonomy" id="6573"/>
    <lineage>
        <taxon>Eukaryota</taxon>
        <taxon>Metazoa</taxon>
        <taxon>Spiralia</taxon>
        <taxon>Lophotrochozoa</taxon>
        <taxon>Mollusca</taxon>
        <taxon>Bivalvia</taxon>
        <taxon>Autobranchia</taxon>
        <taxon>Pteriomorphia</taxon>
        <taxon>Pectinida</taxon>
        <taxon>Pectinoidea</taxon>
        <taxon>Pectinidae</taxon>
        <taxon>Mizuhopecten</taxon>
    </lineage>
</organism>
<sequence>MKLTVRGNTTHPLDNAKLSITLHRDTFLLSIPIPCLLNLGSCTYDDICTLVDQAISENWGTITAGLATQVKTMLLSAGINPSVCPIPSSQLVLTEYAITLPSVPSVLSWLASGDYTVKAELKDKTTNLDLMCLDLKLTLTKASTCTGWLCGRRKRDILKNRS</sequence>
<dbReference type="PANTHER" id="PTHR17357">
    <property type="entry name" value="GM2 GANGLIOSIDE ACTIVATOR PROTEIN"/>
    <property type="match status" value="1"/>
</dbReference>
<dbReference type="Pfam" id="PF02221">
    <property type="entry name" value="E1_DerP2_DerF2"/>
    <property type="match status" value="1"/>
</dbReference>
<dbReference type="GO" id="GO:0008047">
    <property type="term" value="F:enzyme activator activity"/>
    <property type="evidence" value="ECO:0007669"/>
    <property type="project" value="InterPro"/>
</dbReference>
<reference evidence="3 4" key="1">
    <citation type="journal article" date="2017" name="Nat. Ecol. Evol.">
        <title>Scallop genome provides insights into evolution of bilaterian karyotype and development.</title>
        <authorList>
            <person name="Wang S."/>
            <person name="Zhang J."/>
            <person name="Jiao W."/>
            <person name="Li J."/>
            <person name="Xun X."/>
            <person name="Sun Y."/>
            <person name="Guo X."/>
            <person name="Huan P."/>
            <person name="Dong B."/>
            <person name="Zhang L."/>
            <person name="Hu X."/>
            <person name="Sun X."/>
            <person name="Wang J."/>
            <person name="Zhao C."/>
            <person name="Wang Y."/>
            <person name="Wang D."/>
            <person name="Huang X."/>
            <person name="Wang R."/>
            <person name="Lv J."/>
            <person name="Li Y."/>
            <person name="Zhang Z."/>
            <person name="Liu B."/>
            <person name="Lu W."/>
            <person name="Hui Y."/>
            <person name="Liang J."/>
            <person name="Zhou Z."/>
            <person name="Hou R."/>
            <person name="Li X."/>
            <person name="Liu Y."/>
            <person name="Li H."/>
            <person name="Ning X."/>
            <person name="Lin Y."/>
            <person name="Zhao L."/>
            <person name="Xing Q."/>
            <person name="Dou J."/>
            <person name="Li Y."/>
            <person name="Mao J."/>
            <person name="Guo H."/>
            <person name="Dou H."/>
            <person name="Li T."/>
            <person name="Mu C."/>
            <person name="Jiang W."/>
            <person name="Fu Q."/>
            <person name="Fu X."/>
            <person name="Miao Y."/>
            <person name="Liu J."/>
            <person name="Yu Q."/>
            <person name="Li R."/>
            <person name="Liao H."/>
            <person name="Li X."/>
            <person name="Kong Y."/>
            <person name="Jiang Z."/>
            <person name="Chourrout D."/>
            <person name="Li R."/>
            <person name="Bao Z."/>
        </authorList>
    </citation>
    <scope>NUCLEOTIDE SEQUENCE [LARGE SCALE GENOMIC DNA]</scope>
    <source>
        <strain evidence="3 4">PY_sf001</strain>
    </source>
</reference>
<proteinExistence type="predicted"/>